<dbReference type="RefSeq" id="WP_058482555.1">
    <property type="nucleotide sequence ID" value="NZ_CAAAII010000009.1"/>
</dbReference>
<evidence type="ECO:0000313" key="2">
    <source>
        <dbReference type="EMBL" id="KTD65536.1"/>
    </source>
</evidence>
<protein>
    <submittedName>
        <fullName evidence="2">Uncharacterized protein</fullName>
    </submittedName>
</protein>
<evidence type="ECO:0000313" key="3">
    <source>
        <dbReference type="Proteomes" id="UP000054877"/>
    </source>
</evidence>
<organism evidence="2 3">
    <name type="scientific">Legionella spiritensis</name>
    <dbReference type="NCBI Taxonomy" id="452"/>
    <lineage>
        <taxon>Bacteria</taxon>
        <taxon>Pseudomonadati</taxon>
        <taxon>Pseudomonadota</taxon>
        <taxon>Gammaproteobacteria</taxon>
        <taxon>Legionellales</taxon>
        <taxon>Legionellaceae</taxon>
        <taxon>Legionella</taxon>
    </lineage>
</organism>
<dbReference type="EMBL" id="LNYX01000006">
    <property type="protein sequence ID" value="KTD65536.1"/>
    <property type="molecule type" value="Genomic_DNA"/>
</dbReference>
<reference evidence="2 3" key="1">
    <citation type="submission" date="2015-11" db="EMBL/GenBank/DDBJ databases">
        <title>Genomic analysis of 38 Legionella species identifies large and diverse effector repertoires.</title>
        <authorList>
            <person name="Burstein D."/>
            <person name="Amaro F."/>
            <person name="Zusman T."/>
            <person name="Lifshitz Z."/>
            <person name="Cohen O."/>
            <person name="Gilbert J.A."/>
            <person name="Pupko T."/>
            <person name="Shuman H.A."/>
            <person name="Segal G."/>
        </authorList>
    </citation>
    <scope>NUCLEOTIDE SEQUENCE [LARGE SCALE GENOMIC DNA]</scope>
    <source>
        <strain evidence="2 3">Mt.St.Helens-9</strain>
    </source>
</reference>
<dbReference type="PATRIC" id="fig|452.5.peg.668"/>
<keyword evidence="3" id="KW-1185">Reference proteome</keyword>
<proteinExistence type="predicted"/>
<name>A0A0W0Z8U8_LEGSP</name>
<dbReference type="Proteomes" id="UP000054877">
    <property type="component" value="Unassembled WGS sequence"/>
</dbReference>
<evidence type="ECO:0000256" key="1">
    <source>
        <dbReference type="SAM" id="Coils"/>
    </source>
</evidence>
<feature type="coiled-coil region" evidence="1">
    <location>
        <begin position="250"/>
        <end position="302"/>
    </location>
</feature>
<comment type="caution">
    <text evidence="2">The sequence shown here is derived from an EMBL/GenBank/DDBJ whole genome shotgun (WGS) entry which is preliminary data.</text>
</comment>
<dbReference type="AlphaFoldDB" id="A0A0W0Z8U8"/>
<sequence length="465" mass="54968">MLYVNIWLSTTMRFNKRITHKFLGPLLARDSKDENVGHVNFFMEIDEQSKESFDFAEKHAKALNIRKTLSIAPVPVDVIRPDSSHLQPAFFKSDQISHSFWPDKKPRKTEVLQGVDPEFNTHENDMLREDKSTPMVIEHRHLRVSRDKIEMEKKKNLDFLMEISELEVSLENKQKWGEAIKKIETECHFLAEQKNKTQKHYENIIKKTKEELANVDGIINQIKSKIVATERTLNYLRKIQYPDTKTQIQLTELNIRNTKLKRKIDQLNIDKNEKLNSLREYEKDYKEDIEKIDDQLEEKQKAIKYYQDGIKQLDDKIKGRTMEDLQDLKEKSRLQRDYTSREANFIESRNLTGGCHPDSSIKLPTKKDGDNYYHLDEQEILKAMMDERQQKYSIISNNCVSSAKRCLLKGINDELRKKLQEIGLDDRFFRVQKVETCNSFMEWTKTLEKKIQELNYPSTSPTVQM</sequence>
<gene>
    <name evidence="2" type="ORF">Lspi_0610</name>
</gene>
<dbReference type="OrthoDB" id="5637544at2"/>
<accession>A0A0W0Z8U8</accession>
<keyword evidence="1" id="KW-0175">Coiled coil</keyword>
<dbReference type="STRING" id="452.Lspi_0610"/>